<dbReference type="HOGENOM" id="CLU_2883136_0_0_11"/>
<accession>U7V201</accession>
<dbReference type="Proteomes" id="UP000017174">
    <property type="component" value="Unassembled WGS sequence"/>
</dbReference>
<evidence type="ECO:0000313" key="3">
    <source>
        <dbReference type="Proteomes" id="UP000017174"/>
    </source>
</evidence>
<name>U7V201_9MICC</name>
<feature type="region of interest" description="Disordered" evidence="1">
    <location>
        <begin position="1"/>
        <end position="36"/>
    </location>
</feature>
<reference evidence="2 3" key="1">
    <citation type="submission" date="2013-08" db="EMBL/GenBank/DDBJ databases">
        <authorList>
            <person name="Weinstock G."/>
            <person name="Sodergren E."/>
            <person name="Wylie T."/>
            <person name="Fulton L."/>
            <person name="Fulton R."/>
            <person name="Fronick C."/>
            <person name="O'Laughlin M."/>
            <person name="Godfrey J."/>
            <person name="Miner T."/>
            <person name="Herter B."/>
            <person name="Appelbaum E."/>
            <person name="Cordes M."/>
            <person name="Lek S."/>
            <person name="Wollam A."/>
            <person name="Pepin K.H."/>
            <person name="Palsikar V.B."/>
            <person name="Mitreva M."/>
            <person name="Wilson R.K."/>
        </authorList>
    </citation>
    <scope>NUCLEOTIDE SEQUENCE [LARGE SCALE GENOMIC DNA]</scope>
    <source>
        <strain evidence="2 3">F0184</strain>
    </source>
</reference>
<feature type="compositionally biased region" description="Polar residues" evidence="1">
    <location>
        <begin position="8"/>
        <end position="18"/>
    </location>
</feature>
<organism evidence="2 3">
    <name type="scientific">Rothia aeria F0184</name>
    <dbReference type="NCBI Taxonomy" id="888019"/>
    <lineage>
        <taxon>Bacteria</taxon>
        <taxon>Bacillati</taxon>
        <taxon>Actinomycetota</taxon>
        <taxon>Actinomycetes</taxon>
        <taxon>Micrococcales</taxon>
        <taxon>Micrococcaceae</taxon>
        <taxon>Rothia</taxon>
    </lineage>
</organism>
<gene>
    <name evidence="2" type="ORF">HMPREF0742_01722</name>
</gene>
<evidence type="ECO:0000313" key="2">
    <source>
        <dbReference type="EMBL" id="ERT65610.1"/>
    </source>
</evidence>
<proteinExistence type="predicted"/>
<dbReference type="EMBL" id="AXZG01000051">
    <property type="protein sequence ID" value="ERT65610.1"/>
    <property type="molecule type" value="Genomic_DNA"/>
</dbReference>
<sequence>MRGRGHKGTNNSPITCCNSLAAPPTPPSYTPCMRRPGGERRVINTYAPQRVKPPGMFPKIWGV</sequence>
<dbReference type="AlphaFoldDB" id="U7V201"/>
<protein>
    <submittedName>
        <fullName evidence="2">Uncharacterized protein</fullName>
    </submittedName>
</protein>
<evidence type="ECO:0000256" key="1">
    <source>
        <dbReference type="SAM" id="MobiDB-lite"/>
    </source>
</evidence>
<comment type="caution">
    <text evidence="2">The sequence shown here is derived from an EMBL/GenBank/DDBJ whole genome shotgun (WGS) entry which is preliminary data.</text>
</comment>